<evidence type="ECO:0000256" key="5">
    <source>
        <dbReference type="ARBA" id="ARBA00022723"/>
    </source>
</evidence>
<dbReference type="PROSITE" id="PS01087">
    <property type="entry name" value="RADICAL_ACTIVATING"/>
    <property type="match status" value="1"/>
</dbReference>
<dbReference type="InterPro" id="IPR012839">
    <property type="entry name" value="Organic_radical_activase"/>
</dbReference>
<dbReference type="RefSeq" id="WP_074198896.1">
    <property type="nucleotide sequence ID" value="NZ_FSQZ01000001.1"/>
</dbReference>
<dbReference type="GO" id="GO:0016829">
    <property type="term" value="F:lyase activity"/>
    <property type="evidence" value="ECO:0007669"/>
    <property type="project" value="UniProtKB-KW"/>
</dbReference>
<comment type="cofactor">
    <cofactor evidence="1">
        <name>[4Fe-4S] cluster</name>
        <dbReference type="ChEBI" id="CHEBI:49883"/>
    </cofactor>
</comment>
<reference evidence="10 11" key="1">
    <citation type="submission" date="2016-11" db="EMBL/GenBank/DDBJ databases">
        <authorList>
            <person name="Varghese N."/>
            <person name="Submissions S."/>
        </authorList>
    </citation>
    <scope>NUCLEOTIDE SEQUENCE [LARGE SCALE GENOMIC DNA]</scope>
    <source>
        <strain evidence="10 11">DSM 20664</strain>
    </source>
</reference>
<dbReference type="NCBIfam" id="TIGR02494">
    <property type="entry name" value="PFLE_PFLC"/>
    <property type="match status" value="1"/>
</dbReference>
<evidence type="ECO:0000256" key="7">
    <source>
        <dbReference type="ARBA" id="ARBA00023004"/>
    </source>
</evidence>
<dbReference type="InterPro" id="IPR013785">
    <property type="entry name" value="Aldolase_TIM"/>
</dbReference>
<comment type="similarity">
    <text evidence="2">Belongs to the organic radical-activating enzymes family.</text>
</comment>
<evidence type="ECO:0000313" key="10">
    <source>
        <dbReference type="EMBL" id="SIN61823.1"/>
    </source>
</evidence>
<evidence type="ECO:0000256" key="6">
    <source>
        <dbReference type="ARBA" id="ARBA00023002"/>
    </source>
</evidence>
<sequence>MKDKEICVSQILHFTMNDGEGIRSTVFLSGCPLRCLWCCNPETWTPVPKESMLPSGKREMMGRFMTVEEIARELKRYFIFYRASGGGVTWSGGEPFFFPESLRLLVNALSRFGISQAVETSCFFNLEEVADIVAKLDFIFADIKHMDCLEHKRLTGVENSVILDNIRRIGATGIETVIRVPLIKDVNDSEENIRRTARFVYQHMTWKKMEMLPYHNLGTFKYSLLGLEEFRHDFKAPSKEHIRRLEEIIAEEGVEVVRFK</sequence>
<dbReference type="InterPro" id="IPR007197">
    <property type="entry name" value="rSAM"/>
</dbReference>
<keyword evidence="3" id="KW-0004">4Fe-4S</keyword>
<keyword evidence="6" id="KW-0560">Oxidoreductase</keyword>
<dbReference type="PIRSF" id="PIRSF000371">
    <property type="entry name" value="PFL_act_enz"/>
    <property type="match status" value="1"/>
</dbReference>
<keyword evidence="5" id="KW-0479">Metal-binding</keyword>
<evidence type="ECO:0000259" key="9">
    <source>
        <dbReference type="PROSITE" id="PS51918"/>
    </source>
</evidence>
<protein>
    <submittedName>
        <fullName evidence="10">Pyruvate formate lyase activating enzyme</fullName>
    </submittedName>
</protein>
<proteinExistence type="inferred from homology"/>
<evidence type="ECO:0000256" key="2">
    <source>
        <dbReference type="ARBA" id="ARBA00009777"/>
    </source>
</evidence>
<keyword evidence="10" id="KW-0456">Lyase</keyword>
<dbReference type="InterPro" id="IPR058240">
    <property type="entry name" value="rSAM_sf"/>
</dbReference>
<dbReference type="Pfam" id="PF04055">
    <property type="entry name" value="Radical_SAM"/>
    <property type="match status" value="1"/>
</dbReference>
<gene>
    <name evidence="10" type="ORF">SAMN05444368_0020</name>
</gene>
<dbReference type="Gene3D" id="3.20.20.70">
    <property type="entry name" value="Aldolase class I"/>
    <property type="match status" value="1"/>
</dbReference>
<evidence type="ECO:0000256" key="3">
    <source>
        <dbReference type="ARBA" id="ARBA00022485"/>
    </source>
</evidence>
<dbReference type="InterPro" id="IPR034457">
    <property type="entry name" value="Organic_radical-activating"/>
</dbReference>
<dbReference type="PANTHER" id="PTHR30352:SF4">
    <property type="entry name" value="PYRUVATE FORMATE-LYASE 2-ACTIVATING ENZYME"/>
    <property type="match status" value="1"/>
</dbReference>
<dbReference type="PROSITE" id="PS51918">
    <property type="entry name" value="RADICAL_SAM"/>
    <property type="match status" value="1"/>
</dbReference>
<evidence type="ECO:0000256" key="8">
    <source>
        <dbReference type="ARBA" id="ARBA00023014"/>
    </source>
</evidence>
<evidence type="ECO:0000256" key="4">
    <source>
        <dbReference type="ARBA" id="ARBA00022691"/>
    </source>
</evidence>
<feature type="domain" description="Radical SAM core" evidence="9">
    <location>
        <begin position="17"/>
        <end position="255"/>
    </location>
</feature>
<dbReference type="PANTHER" id="PTHR30352">
    <property type="entry name" value="PYRUVATE FORMATE-LYASE-ACTIVATING ENZYME"/>
    <property type="match status" value="1"/>
</dbReference>
<comment type="caution">
    <text evidence="10">The sequence shown here is derived from an EMBL/GenBank/DDBJ whole genome shotgun (WGS) entry which is preliminary data.</text>
</comment>
<keyword evidence="7" id="KW-0408">Iron</keyword>
<keyword evidence="8" id="KW-0411">Iron-sulfur</keyword>
<keyword evidence="4" id="KW-0949">S-adenosyl-L-methionine</keyword>
<dbReference type="CDD" id="cd01335">
    <property type="entry name" value="Radical_SAM"/>
    <property type="match status" value="1"/>
</dbReference>
<dbReference type="EMBL" id="FSQZ01000001">
    <property type="protein sequence ID" value="SIN61823.1"/>
    <property type="molecule type" value="Genomic_DNA"/>
</dbReference>
<dbReference type="SFLD" id="SFLDG01066">
    <property type="entry name" value="organic_radical-activating_enz"/>
    <property type="match status" value="1"/>
</dbReference>
<evidence type="ECO:0000313" key="11">
    <source>
        <dbReference type="Proteomes" id="UP000185093"/>
    </source>
</evidence>
<organism evidence="10 11">
    <name type="scientific">Acetomicrobium flavidum</name>
    <dbReference type="NCBI Taxonomy" id="49896"/>
    <lineage>
        <taxon>Bacteria</taxon>
        <taxon>Thermotogati</taxon>
        <taxon>Synergistota</taxon>
        <taxon>Synergistia</taxon>
        <taxon>Synergistales</taxon>
        <taxon>Acetomicrobiaceae</taxon>
        <taxon>Acetomicrobium</taxon>
    </lineage>
</organism>
<name>A0ABY1JAH6_9BACT</name>
<accession>A0ABY1JAH6</accession>
<dbReference type="Proteomes" id="UP000185093">
    <property type="component" value="Unassembled WGS sequence"/>
</dbReference>
<dbReference type="SUPFAM" id="SSF102114">
    <property type="entry name" value="Radical SAM enzymes"/>
    <property type="match status" value="1"/>
</dbReference>
<dbReference type="InterPro" id="IPR001989">
    <property type="entry name" value="Radical_activat_CS"/>
</dbReference>
<keyword evidence="11" id="KW-1185">Reference proteome</keyword>
<dbReference type="SFLD" id="SFLDS00029">
    <property type="entry name" value="Radical_SAM"/>
    <property type="match status" value="1"/>
</dbReference>
<keyword evidence="10" id="KW-0670">Pyruvate</keyword>
<evidence type="ECO:0000256" key="1">
    <source>
        <dbReference type="ARBA" id="ARBA00001966"/>
    </source>
</evidence>